<evidence type="ECO:0000313" key="1">
    <source>
        <dbReference type="EMBL" id="MSD14740.1"/>
    </source>
</evidence>
<sequence>MKVVQRARKEGQQVFVETCPQYLILDEKEYNRPGFSGAAFVCAPPLRKKEDREALREAVAKGEVDMLGTDHCSFNMKDQKTRGKDDFTRIPGGLRGCPVAEYGKVHTELKGKYIHRTARQL</sequence>
<dbReference type="Proteomes" id="UP000431304">
    <property type="component" value="Unassembled WGS sequence"/>
</dbReference>
<dbReference type="InterPro" id="IPR032466">
    <property type="entry name" value="Metal_Hydrolase"/>
</dbReference>
<proteinExistence type="predicted"/>
<dbReference type="Gene3D" id="3.20.20.140">
    <property type="entry name" value="Metal-dependent hydrolases"/>
    <property type="match status" value="1"/>
</dbReference>
<name>A0A844DZ97_EUBRA</name>
<dbReference type="SUPFAM" id="SSF51556">
    <property type="entry name" value="Metallo-dependent hydrolases"/>
    <property type="match status" value="1"/>
</dbReference>
<accession>A0A844DZ97</accession>
<evidence type="ECO:0008006" key="3">
    <source>
        <dbReference type="Google" id="ProtNLM"/>
    </source>
</evidence>
<dbReference type="PANTHER" id="PTHR43668">
    <property type="entry name" value="ALLANTOINASE"/>
    <property type="match status" value="1"/>
</dbReference>
<gene>
    <name evidence="1" type="ORF">GKE72_01355</name>
</gene>
<reference evidence="1 2" key="1">
    <citation type="journal article" date="2019" name="Nat. Med.">
        <title>A library of human gut bacterial isolates paired with longitudinal multiomics data enables mechanistic microbiome research.</title>
        <authorList>
            <person name="Poyet M."/>
            <person name="Groussin M."/>
            <person name="Gibbons S.M."/>
            <person name="Avila-Pacheco J."/>
            <person name="Jiang X."/>
            <person name="Kearney S.M."/>
            <person name="Perrotta A.R."/>
            <person name="Berdy B."/>
            <person name="Zhao S."/>
            <person name="Lieberman T.D."/>
            <person name="Swanson P.K."/>
            <person name="Smith M."/>
            <person name="Roesemann S."/>
            <person name="Alexander J.E."/>
            <person name="Rich S.A."/>
            <person name="Livny J."/>
            <person name="Vlamakis H."/>
            <person name="Clish C."/>
            <person name="Bullock K."/>
            <person name="Deik A."/>
            <person name="Scott J."/>
            <person name="Pierce K.A."/>
            <person name="Xavier R.J."/>
            <person name="Alm E.J."/>
        </authorList>
    </citation>
    <scope>NUCLEOTIDE SEQUENCE [LARGE SCALE GENOMIC DNA]</scope>
    <source>
        <strain evidence="1 2">BIOML-A3</strain>
    </source>
</reference>
<organism evidence="1 2">
    <name type="scientific">Eubacterium ramulus</name>
    <dbReference type="NCBI Taxonomy" id="39490"/>
    <lineage>
        <taxon>Bacteria</taxon>
        <taxon>Bacillati</taxon>
        <taxon>Bacillota</taxon>
        <taxon>Clostridia</taxon>
        <taxon>Eubacteriales</taxon>
        <taxon>Eubacteriaceae</taxon>
        <taxon>Eubacterium</taxon>
    </lineage>
</organism>
<dbReference type="GO" id="GO:0005737">
    <property type="term" value="C:cytoplasm"/>
    <property type="evidence" value="ECO:0007669"/>
    <property type="project" value="TreeGrafter"/>
</dbReference>
<dbReference type="GO" id="GO:0006145">
    <property type="term" value="P:purine nucleobase catabolic process"/>
    <property type="evidence" value="ECO:0007669"/>
    <property type="project" value="TreeGrafter"/>
</dbReference>
<dbReference type="PANTHER" id="PTHR43668:SF2">
    <property type="entry name" value="ALLANTOINASE"/>
    <property type="match status" value="1"/>
</dbReference>
<dbReference type="RefSeq" id="WP_154314125.1">
    <property type="nucleotide sequence ID" value="NZ_JBKTKH010000040.1"/>
</dbReference>
<dbReference type="GO" id="GO:0004038">
    <property type="term" value="F:allantoinase activity"/>
    <property type="evidence" value="ECO:0007669"/>
    <property type="project" value="TreeGrafter"/>
</dbReference>
<dbReference type="EMBL" id="WKRA01000002">
    <property type="protein sequence ID" value="MSD14740.1"/>
    <property type="molecule type" value="Genomic_DNA"/>
</dbReference>
<protein>
    <recommendedName>
        <fullName evidence="3">D-hydantoinase</fullName>
    </recommendedName>
</protein>
<evidence type="ECO:0000313" key="2">
    <source>
        <dbReference type="Proteomes" id="UP000431304"/>
    </source>
</evidence>
<dbReference type="AlphaFoldDB" id="A0A844DZ97"/>
<dbReference type="InterPro" id="IPR050138">
    <property type="entry name" value="DHOase/Allantoinase_Hydrolase"/>
</dbReference>
<comment type="caution">
    <text evidence="1">The sequence shown here is derived from an EMBL/GenBank/DDBJ whole genome shotgun (WGS) entry which is preliminary data.</text>
</comment>